<feature type="chain" id="PRO_5021315967" evidence="1">
    <location>
        <begin position="17"/>
        <end position="1040"/>
    </location>
</feature>
<dbReference type="KEGG" id="ada:A5CPEGH6_21370"/>
<evidence type="ECO:0000313" key="2">
    <source>
        <dbReference type="EMBL" id="BBL07499.1"/>
    </source>
</evidence>
<reference evidence="3" key="1">
    <citation type="submission" date="2019-06" db="EMBL/GenBank/DDBJ databases">
        <title>Alistipes onderdonkii subsp. vulgaris subsp. nov., Alistipes dispar sp. nov. and Alistipes communis sp. nov., isolated from human faeces, and creation of Alistipes onderdonkii subsp. onderdonkii subsp. nov.</title>
        <authorList>
            <person name="Sakamoto M."/>
            <person name="Ikeyama N."/>
            <person name="Ogata Y."/>
            <person name="Suda W."/>
            <person name="Iino T."/>
            <person name="Hattori M."/>
            <person name="Ohkuma M."/>
        </authorList>
    </citation>
    <scope>NUCLEOTIDE SEQUENCE [LARGE SCALE GENOMIC DNA]</scope>
    <source>
        <strain evidence="3">5CPEGH6</strain>
    </source>
</reference>
<dbReference type="Gene3D" id="2.60.40.2580">
    <property type="match status" value="1"/>
</dbReference>
<sequence>MKRFAPALLSAAVAAAAVSCTDDDLFADGSRDTVREGVPVTVNLNFRTEDNRVETRAAQNAANEGCVYNLYVLIFDKDGNRHDEGGLFFDQSTEPWNQSGTVTITTTSLNDARVVCIANLTTSAVHTDYDVTPAQMDEIRTFGQLEAFRAPLSNRTVERSTQFFMTGYGYRKDSDGNPDKTQTSITIPDNLTEEVEVDCILSPRRMDAKVTFNVKTEPLRDTWTDFDFRPRSWRVVNVPVRSPLLPDDDGGDEESPDVGESYYFDTRPTAFEWDKRDGNYLFEEGGFTFYMPESRHAPKKSIDAAALGPEDAYALREKCEKIEGTFPDKPGQSEENGAFEYAADYAAYVEMTGTLSYRIPSSEAYPSGHTVNADVTFTVHLGYADGDPNDYRTLRNTHYTYNVTLKGVDKIVVEVTDQKEERPGYEGDVIFSSADVYELDAHYDRQLILIDRSLVPKLTWGVQTPFSQGIYGVGLFGDDDDFLASAVPAPEESGIYDYKWVKFAINGDYGVTEPDRYVKYPGDQNYEFYDGNGGRPSPYYTSGEGGFYPDARMYDIHGLLKRLREEYYTENKTEGTVAVTAFVDEYVYVTHPVTGENMLDQWRTYVEAEDRQMYFVNGDNSRYSPDGNSSVMEAVQTFRQHSIRTVYNTDLGEKSAEELPTAWGVETMMNGGYRWAPGDVKRGTSASNGRKNTIDCLLGGNETLYWTAVLDVNINDPDERYNLKDPYRDALHAVLIRNRDLDGDNEVDANEIRWYLAAKDQLVDLYIGESALDEDSRLYPENPADRGNMTRWHYTSSSYNANDGGPWILWSEECAALGSYSSSSGYMDGQFAYRCVRNLGIDLENPEKEPSPLIPKVTAAEDDGTYLVDCSNLSQKARRNSYEAGPSLGTHDDLSPQNRPYKYFRVTAANNDGISPKPTHTGTIFGGWNSQNWTYYQTAQIVVQRGYRIPNFRELLIMATRLPEDAWVKRAEDRDVGLMFYLDLYYMTITDFSRKGISELGKGGGFRMNPRDLTLGAIPSRGGDLDDGYIRPVKDEETLP</sequence>
<dbReference type="EMBL" id="AP019736">
    <property type="protein sequence ID" value="BBL07499.1"/>
    <property type="molecule type" value="Genomic_DNA"/>
</dbReference>
<organism evidence="2 3">
    <name type="scientific">Alistipes dispar</name>
    <dbReference type="NCBI Taxonomy" id="2585119"/>
    <lineage>
        <taxon>Bacteria</taxon>
        <taxon>Pseudomonadati</taxon>
        <taxon>Bacteroidota</taxon>
        <taxon>Bacteroidia</taxon>
        <taxon>Bacteroidales</taxon>
        <taxon>Rikenellaceae</taxon>
        <taxon>Alistipes</taxon>
    </lineage>
</organism>
<evidence type="ECO:0000313" key="3">
    <source>
        <dbReference type="Proteomes" id="UP000319374"/>
    </source>
</evidence>
<gene>
    <name evidence="2" type="ORF">A5CPEGH6_21370</name>
</gene>
<dbReference type="AlphaFoldDB" id="A0A4Y1X4T6"/>
<evidence type="ECO:0000256" key="1">
    <source>
        <dbReference type="SAM" id="SignalP"/>
    </source>
</evidence>
<dbReference type="PROSITE" id="PS00018">
    <property type="entry name" value="EF_HAND_1"/>
    <property type="match status" value="1"/>
</dbReference>
<keyword evidence="1" id="KW-0732">Signal</keyword>
<dbReference type="InterPro" id="IPR018247">
    <property type="entry name" value="EF_Hand_1_Ca_BS"/>
</dbReference>
<name>A0A4Y1X4T6_9BACT</name>
<proteinExistence type="predicted"/>
<keyword evidence="3" id="KW-1185">Reference proteome</keyword>
<accession>A0A4Y1X4T6</accession>
<protein>
    <submittedName>
        <fullName evidence="2">DUF4906 domain-containing protein</fullName>
    </submittedName>
</protein>
<dbReference type="Proteomes" id="UP000319374">
    <property type="component" value="Chromosome"/>
</dbReference>
<dbReference type="PROSITE" id="PS51257">
    <property type="entry name" value="PROKAR_LIPOPROTEIN"/>
    <property type="match status" value="1"/>
</dbReference>
<feature type="signal peptide" evidence="1">
    <location>
        <begin position="1"/>
        <end position="16"/>
    </location>
</feature>